<accession>A0A499VCH6</accession>
<name>A0A499VCH6_9ACTN</name>
<gene>
    <name evidence="3" type="ORF">SSPO_099390</name>
</gene>
<dbReference type="CDD" id="cd16936">
    <property type="entry name" value="HATPase_RsbW-like"/>
    <property type="match status" value="1"/>
</dbReference>
<dbReference type="PANTHER" id="PTHR35526">
    <property type="entry name" value="ANTI-SIGMA-F FACTOR RSBW-RELATED"/>
    <property type="match status" value="1"/>
</dbReference>
<protein>
    <recommendedName>
        <fullName evidence="2">Histidine kinase/HSP90-like ATPase domain-containing protein</fullName>
    </recommendedName>
</protein>
<dbReference type="EMBL" id="AP019620">
    <property type="protein sequence ID" value="BBJ47221.1"/>
    <property type="molecule type" value="Genomic_DNA"/>
</dbReference>
<dbReference type="Pfam" id="PF13581">
    <property type="entry name" value="HATPase_c_2"/>
    <property type="match status" value="1"/>
</dbReference>
<evidence type="ECO:0000259" key="2">
    <source>
        <dbReference type="Pfam" id="PF13581"/>
    </source>
</evidence>
<dbReference type="InterPro" id="IPR036890">
    <property type="entry name" value="HATPase_C_sf"/>
</dbReference>
<dbReference type="InterPro" id="IPR003594">
    <property type="entry name" value="HATPase_dom"/>
</dbReference>
<dbReference type="GO" id="GO:0004674">
    <property type="term" value="F:protein serine/threonine kinase activity"/>
    <property type="evidence" value="ECO:0007669"/>
    <property type="project" value="UniProtKB-KW"/>
</dbReference>
<evidence type="ECO:0000313" key="3">
    <source>
        <dbReference type="EMBL" id="BBJ47221.1"/>
    </source>
</evidence>
<keyword evidence="1" id="KW-0808">Transferase</keyword>
<dbReference type="PANTHER" id="PTHR35526:SF3">
    <property type="entry name" value="ANTI-SIGMA-F FACTOR RSBW"/>
    <property type="match status" value="1"/>
</dbReference>
<reference evidence="3 4" key="1">
    <citation type="journal article" date="2020" name="Int. J. Syst. Evol. Microbiol.">
        <title>Reclassification of Streptomyces castelarensis and Streptomyces sporoclivatus as later heterotypic synonyms of Streptomyces antimycoticus.</title>
        <authorList>
            <person name="Komaki H."/>
            <person name="Tamura T."/>
        </authorList>
    </citation>
    <scope>NUCLEOTIDE SEQUENCE [LARGE SCALE GENOMIC DNA]</scope>
    <source>
        <strain evidence="3 4">NBRC 100767</strain>
    </source>
</reference>
<feature type="domain" description="Histidine kinase/HSP90-like ATPase" evidence="2">
    <location>
        <begin position="31"/>
        <end position="134"/>
    </location>
</feature>
<dbReference type="Proteomes" id="UP000463951">
    <property type="component" value="Chromosome"/>
</dbReference>
<dbReference type="InterPro" id="IPR050267">
    <property type="entry name" value="Anti-sigma-factor_SerPK"/>
</dbReference>
<keyword evidence="1" id="KW-0418">Kinase</keyword>
<sequence length="157" mass="17227">MTEMNNPQLSTTPRERLGDIGRCSHFSVSIAPELRRIRHLRVMTRTRLTHWGLAALADTVETLIGEIAANAVQHTCADRVTLSLSYAHDLLRLEVEAGTSGWPRLRTPAPDDESGRGMLIVNMLAEEWGTSEDGSATWCTLAARESGEGTCGSRTRP</sequence>
<evidence type="ECO:0000256" key="1">
    <source>
        <dbReference type="ARBA" id="ARBA00022527"/>
    </source>
</evidence>
<dbReference type="Gene3D" id="3.30.565.10">
    <property type="entry name" value="Histidine kinase-like ATPase, C-terminal domain"/>
    <property type="match status" value="1"/>
</dbReference>
<dbReference type="SUPFAM" id="SSF55874">
    <property type="entry name" value="ATPase domain of HSP90 chaperone/DNA topoisomerase II/histidine kinase"/>
    <property type="match status" value="1"/>
</dbReference>
<proteinExistence type="predicted"/>
<keyword evidence="1" id="KW-0723">Serine/threonine-protein kinase</keyword>
<evidence type="ECO:0000313" key="4">
    <source>
        <dbReference type="Proteomes" id="UP000463951"/>
    </source>
</evidence>
<organism evidence="3 4">
    <name type="scientific">Streptomyces antimycoticus</name>
    <dbReference type="NCBI Taxonomy" id="68175"/>
    <lineage>
        <taxon>Bacteria</taxon>
        <taxon>Bacillati</taxon>
        <taxon>Actinomycetota</taxon>
        <taxon>Actinomycetes</taxon>
        <taxon>Kitasatosporales</taxon>
        <taxon>Streptomycetaceae</taxon>
        <taxon>Streptomyces</taxon>
        <taxon>Streptomyces violaceusniger group</taxon>
    </lineage>
</organism>
<dbReference type="AlphaFoldDB" id="A0A499VCH6"/>